<dbReference type="EMBL" id="CAWUHD010000024">
    <property type="protein sequence ID" value="CAK7217668.1"/>
    <property type="molecule type" value="Genomic_DNA"/>
</dbReference>
<evidence type="ECO:0000256" key="1">
    <source>
        <dbReference type="SAM" id="MobiDB-lite"/>
    </source>
</evidence>
<evidence type="ECO:0000313" key="3">
    <source>
        <dbReference type="Proteomes" id="UP001642482"/>
    </source>
</evidence>
<gene>
    <name evidence="2" type="ORF">SEUCBS140593_003288</name>
</gene>
<sequence length="137" mass="15652">MPGEAPLDHFSILERRRQAALVLSNPEMLMMYAQSMNDSIPSVRMRFTRILCGLDRETLESPAAIADWAEEEAWEEAEREAELMFPSSAFDRFSCRTLDSYGSSTSSPSMGPSKRRQSNNVERPTRRPWRGQPPKLL</sequence>
<organism evidence="2 3">
    <name type="scientific">Sporothrix eucalyptigena</name>
    <dbReference type="NCBI Taxonomy" id="1812306"/>
    <lineage>
        <taxon>Eukaryota</taxon>
        <taxon>Fungi</taxon>
        <taxon>Dikarya</taxon>
        <taxon>Ascomycota</taxon>
        <taxon>Pezizomycotina</taxon>
        <taxon>Sordariomycetes</taxon>
        <taxon>Sordariomycetidae</taxon>
        <taxon>Ophiostomatales</taxon>
        <taxon>Ophiostomataceae</taxon>
        <taxon>Sporothrix</taxon>
    </lineage>
</organism>
<feature type="region of interest" description="Disordered" evidence="1">
    <location>
        <begin position="100"/>
        <end position="137"/>
    </location>
</feature>
<dbReference type="Proteomes" id="UP001642482">
    <property type="component" value="Unassembled WGS sequence"/>
</dbReference>
<proteinExistence type="predicted"/>
<comment type="caution">
    <text evidence="2">The sequence shown here is derived from an EMBL/GenBank/DDBJ whole genome shotgun (WGS) entry which is preliminary data.</text>
</comment>
<feature type="compositionally biased region" description="Low complexity" evidence="1">
    <location>
        <begin position="100"/>
        <end position="112"/>
    </location>
</feature>
<accession>A0ABP0BDH9</accession>
<keyword evidence="3" id="KW-1185">Reference proteome</keyword>
<protein>
    <submittedName>
        <fullName evidence="2">Uncharacterized protein</fullName>
    </submittedName>
</protein>
<reference evidence="2 3" key="1">
    <citation type="submission" date="2024-01" db="EMBL/GenBank/DDBJ databases">
        <authorList>
            <person name="Allen C."/>
            <person name="Tagirdzhanova G."/>
        </authorList>
    </citation>
    <scope>NUCLEOTIDE SEQUENCE [LARGE SCALE GENOMIC DNA]</scope>
</reference>
<evidence type="ECO:0000313" key="2">
    <source>
        <dbReference type="EMBL" id="CAK7217668.1"/>
    </source>
</evidence>
<name>A0ABP0BDH9_9PEZI</name>